<protein>
    <recommendedName>
        <fullName evidence="3">Retrotransposon gag domain-containing protein</fullName>
    </recommendedName>
</protein>
<feature type="non-terminal residue" evidence="1">
    <location>
        <position position="1"/>
    </location>
</feature>
<accession>A0A371HSC0</accession>
<comment type="caution">
    <text evidence="1">The sequence shown here is derived from an EMBL/GenBank/DDBJ whole genome shotgun (WGS) entry which is preliminary data.</text>
</comment>
<gene>
    <name evidence="1" type="ORF">CR513_10449</name>
</gene>
<keyword evidence="2" id="KW-1185">Reference proteome</keyword>
<dbReference type="OrthoDB" id="5544992at2759"/>
<evidence type="ECO:0000313" key="2">
    <source>
        <dbReference type="Proteomes" id="UP000257109"/>
    </source>
</evidence>
<dbReference type="EMBL" id="QJKJ01001833">
    <property type="protein sequence ID" value="RDY05688.1"/>
    <property type="molecule type" value="Genomic_DNA"/>
</dbReference>
<dbReference type="PANTHER" id="PTHR37610">
    <property type="entry name" value="CCHC-TYPE DOMAIN-CONTAINING PROTEIN"/>
    <property type="match status" value="1"/>
</dbReference>
<organism evidence="1 2">
    <name type="scientific">Mucuna pruriens</name>
    <name type="common">Velvet bean</name>
    <name type="synonym">Dolichos pruriens</name>
    <dbReference type="NCBI Taxonomy" id="157652"/>
    <lineage>
        <taxon>Eukaryota</taxon>
        <taxon>Viridiplantae</taxon>
        <taxon>Streptophyta</taxon>
        <taxon>Embryophyta</taxon>
        <taxon>Tracheophyta</taxon>
        <taxon>Spermatophyta</taxon>
        <taxon>Magnoliopsida</taxon>
        <taxon>eudicotyledons</taxon>
        <taxon>Gunneridae</taxon>
        <taxon>Pentapetalae</taxon>
        <taxon>rosids</taxon>
        <taxon>fabids</taxon>
        <taxon>Fabales</taxon>
        <taxon>Fabaceae</taxon>
        <taxon>Papilionoideae</taxon>
        <taxon>50 kb inversion clade</taxon>
        <taxon>NPAAA clade</taxon>
        <taxon>indigoferoid/millettioid clade</taxon>
        <taxon>Phaseoleae</taxon>
        <taxon>Mucuna</taxon>
    </lineage>
</organism>
<reference evidence="1" key="1">
    <citation type="submission" date="2018-05" db="EMBL/GenBank/DDBJ databases">
        <title>Draft genome of Mucuna pruriens seed.</title>
        <authorList>
            <person name="Nnadi N.E."/>
            <person name="Vos R."/>
            <person name="Hasami M.H."/>
            <person name="Devisetty U.K."/>
            <person name="Aguiy J.C."/>
        </authorList>
    </citation>
    <scope>NUCLEOTIDE SEQUENCE [LARGE SCALE GENOMIC DNA]</scope>
    <source>
        <strain evidence="1">JCA_2017</strain>
    </source>
</reference>
<proteinExistence type="predicted"/>
<dbReference type="PANTHER" id="PTHR37610:SF55">
    <property type="entry name" value="RETROTRANSPOSON COPIA-LIKE N-TERMINAL DOMAIN-CONTAINING PROTEIN"/>
    <property type="match status" value="1"/>
</dbReference>
<dbReference type="Proteomes" id="UP000257109">
    <property type="component" value="Unassembled WGS sequence"/>
</dbReference>
<sequence>MKRALSSKNKLKFMMSVLPQPTKYDPNFKAWKRCNNIVISWITRERFNKVNHFWISNLLQELHSMKQGDRSLSTYFTNLKFLWDELEHLRSIPSCTCLVSCICNLSKYVKTYKQIEYVILFLKGLNDGDNHVKTQILLMDPLPSFNKAFALAI</sequence>
<evidence type="ECO:0008006" key="3">
    <source>
        <dbReference type="Google" id="ProtNLM"/>
    </source>
</evidence>
<name>A0A371HSC0_MUCPR</name>
<evidence type="ECO:0000313" key="1">
    <source>
        <dbReference type="EMBL" id="RDY05688.1"/>
    </source>
</evidence>
<dbReference type="AlphaFoldDB" id="A0A371HSC0"/>